<evidence type="ECO:0000313" key="4">
    <source>
        <dbReference type="Proteomes" id="UP001642409"/>
    </source>
</evidence>
<feature type="signal peptide" evidence="1">
    <location>
        <begin position="1"/>
        <end position="22"/>
    </location>
</feature>
<organism evidence="2">
    <name type="scientific">Hexamita inflata</name>
    <dbReference type="NCBI Taxonomy" id="28002"/>
    <lineage>
        <taxon>Eukaryota</taxon>
        <taxon>Metamonada</taxon>
        <taxon>Diplomonadida</taxon>
        <taxon>Hexamitidae</taxon>
        <taxon>Hexamitinae</taxon>
        <taxon>Hexamita</taxon>
    </lineage>
</organism>
<keyword evidence="4" id="KW-1185">Reference proteome</keyword>
<name>A0AA86R5D1_9EUKA</name>
<keyword evidence="1" id="KW-0732">Signal</keyword>
<evidence type="ECO:0000313" key="2">
    <source>
        <dbReference type="EMBL" id="CAI9969667.1"/>
    </source>
</evidence>
<sequence>MVFWRLTVGSVWLHSVAKDVSSYYINIPRSNLNSYHSRISDITETNNLLNESHFLNYIPECILSDYIHPNHNQICASHFFAITYWVENIAQDCHHNTRFSNYTRGCILQNMQLFPLTGQQRRMNPLPTSHHDVGFRRGILKFSIMKVVSSHFLHFQLIPKCGVDPKCGRQQLIQYIL</sequence>
<comment type="caution">
    <text evidence="2">The sequence shown here is derived from an EMBL/GenBank/DDBJ whole genome shotgun (WGS) entry which is preliminary data.</text>
</comment>
<accession>A0AA86R5D1</accession>
<reference evidence="2" key="1">
    <citation type="submission" date="2023-06" db="EMBL/GenBank/DDBJ databases">
        <authorList>
            <person name="Kurt Z."/>
        </authorList>
    </citation>
    <scope>NUCLEOTIDE SEQUENCE</scope>
</reference>
<dbReference type="Proteomes" id="UP001642409">
    <property type="component" value="Unassembled WGS sequence"/>
</dbReference>
<gene>
    <name evidence="3" type="ORF">HINF_LOCUS16231</name>
    <name evidence="2" type="ORF">HINF_LOCUS57312</name>
</gene>
<proteinExistence type="predicted"/>
<protein>
    <submittedName>
        <fullName evidence="3">Hypothetical_protein</fullName>
    </submittedName>
</protein>
<dbReference type="EMBL" id="CAXDID020000040">
    <property type="protein sequence ID" value="CAL5999482.1"/>
    <property type="molecule type" value="Genomic_DNA"/>
</dbReference>
<evidence type="ECO:0000313" key="3">
    <source>
        <dbReference type="EMBL" id="CAL5999482.1"/>
    </source>
</evidence>
<feature type="chain" id="PRO_5041721501" evidence="1">
    <location>
        <begin position="23"/>
        <end position="177"/>
    </location>
</feature>
<dbReference type="EMBL" id="CATOUU010001064">
    <property type="protein sequence ID" value="CAI9969667.1"/>
    <property type="molecule type" value="Genomic_DNA"/>
</dbReference>
<reference evidence="3 4" key="2">
    <citation type="submission" date="2024-07" db="EMBL/GenBank/DDBJ databases">
        <authorList>
            <person name="Akdeniz Z."/>
        </authorList>
    </citation>
    <scope>NUCLEOTIDE SEQUENCE [LARGE SCALE GENOMIC DNA]</scope>
</reference>
<dbReference type="AlphaFoldDB" id="A0AA86R5D1"/>
<evidence type="ECO:0000256" key="1">
    <source>
        <dbReference type="SAM" id="SignalP"/>
    </source>
</evidence>